<dbReference type="Pfam" id="PF00724">
    <property type="entry name" value="Oxidored_FMN"/>
    <property type="match status" value="1"/>
</dbReference>
<evidence type="ECO:0000313" key="12">
    <source>
        <dbReference type="EMBL" id="CAB5033542.1"/>
    </source>
</evidence>
<evidence type="ECO:0000256" key="9">
    <source>
        <dbReference type="ARBA" id="ARBA00023014"/>
    </source>
</evidence>
<protein>
    <submittedName>
        <fullName evidence="12">Unannotated protein</fullName>
    </submittedName>
</protein>
<dbReference type="PANTHER" id="PTHR42917:SF2">
    <property type="entry name" value="2,4-DIENOYL-COA REDUCTASE [(2E)-ENOYL-COA-PRODUCING]"/>
    <property type="match status" value="1"/>
</dbReference>
<dbReference type="SUPFAM" id="SSF51395">
    <property type="entry name" value="FMN-linked oxidoreductases"/>
    <property type="match status" value="1"/>
</dbReference>
<gene>
    <name evidence="12" type="ORF">UFOPK4175_00592</name>
</gene>
<dbReference type="InterPro" id="IPR023753">
    <property type="entry name" value="FAD/NAD-binding_dom"/>
</dbReference>
<dbReference type="Pfam" id="PF07992">
    <property type="entry name" value="Pyr_redox_2"/>
    <property type="match status" value="1"/>
</dbReference>
<dbReference type="InterPro" id="IPR051793">
    <property type="entry name" value="NADH:flavin_oxidoreductase"/>
</dbReference>
<reference evidence="12" key="1">
    <citation type="submission" date="2020-05" db="EMBL/GenBank/DDBJ databases">
        <authorList>
            <person name="Chiriac C."/>
            <person name="Salcher M."/>
            <person name="Ghai R."/>
            <person name="Kavagutti S V."/>
        </authorList>
    </citation>
    <scope>NUCLEOTIDE SEQUENCE</scope>
</reference>
<keyword evidence="4" id="KW-0285">Flavoprotein</keyword>
<name>A0A6J7RY53_9ZZZZ</name>
<keyword evidence="5" id="KW-0288">FMN</keyword>
<keyword evidence="8" id="KW-0408">Iron</keyword>
<dbReference type="SUPFAM" id="SSF51971">
    <property type="entry name" value="Nucleotide-binding domain"/>
    <property type="match status" value="1"/>
</dbReference>
<dbReference type="InterPro" id="IPR001155">
    <property type="entry name" value="OxRdtase_FMN_N"/>
</dbReference>
<evidence type="ECO:0000256" key="3">
    <source>
        <dbReference type="ARBA" id="ARBA00011048"/>
    </source>
</evidence>
<keyword evidence="6" id="KW-0479">Metal-binding</keyword>
<comment type="cofactor">
    <cofactor evidence="2">
        <name>[4Fe-4S] cluster</name>
        <dbReference type="ChEBI" id="CHEBI:49883"/>
    </cofactor>
</comment>
<dbReference type="EMBL" id="CAFBPX010000084">
    <property type="protein sequence ID" value="CAB5033542.1"/>
    <property type="molecule type" value="Genomic_DNA"/>
</dbReference>
<dbReference type="InterPro" id="IPR036188">
    <property type="entry name" value="FAD/NAD-bd_sf"/>
</dbReference>
<keyword evidence="7" id="KW-0560">Oxidoreductase</keyword>
<sequence length="611" mass="64462">MPTDDLVAYQQARAAGGAGLLSVEASSPDPSGQLSDHQIAAYRPEVVPMLAKIADAVHSEGAKLFIQLCHGGREQITGGYRPPALAPSAVPSPRFHTEARALTKGEIDEIVDGHRISAVIAREAGLDGIEALAGYNYLPGQFLSPRVNLRDDEYGGDLEGRMRLLVEILRAMREGIGSDRALGVRMTADSVTDAGLRAPEALEVFEALGKLGLIDYVSTSIGDSSSYRGSTWIAPPAPVGHETIAALAGSVREAVGLPVIATTRITDPEVADLMLARGEADAIGMTRAMVADPQLANKVASGRLNEIELCTGCNQACIGHYHAGTAINCAINPWTGREATLPRPTESKRKIVIVGGGPAGCAAVRAAPGADIVLFERSPDGLGGQWRHALAGPSHEPIARLTIENLERWAQGADVRLGVDVTLEQIIAEQPDLVVLASGALEHRRPFKVSPGASKLLDGWAVLDGAEVEGPVVVWEWGGDWTGFIAAEMLAVAGHAVRLASSSAAFGEGMHQYQRNLYLGRLDELGVELVSHVEPIRLGAGELLVRNVFSEREMTLDGVGTLVVVGGREPYFPLYEPLVEAGVNVERVGDSLGARTTEEAVHEATVAALAG</sequence>
<proteinExistence type="inferred from homology"/>
<dbReference type="GO" id="GO:0051536">
    <property type="term" value="F:iron-sulfur cluster binding"/>
    <property type="evidence" value="ECO:0007669"/>
    <property type="project" value="UniProtKB-KW"/>
</dbReference>
<evidence type="ECO:0000259" key="10">
    <source>
        <dbReference type="Pfam" id="PF00724"/>
    </source>
</evidence>
<evidence type="ECO:0000256" key="8">
    <source>
        <dbReference type="ARBA" id="ARBA00023004"/>
    </source>
</evidence>
<feature type="domain" description="FAD/NAD(P)-binding" evidence="11">
    <location>
        <begin position="350"/>
        <end position="585"/>
    </location>
</feature>
<dbReference type="InterPro" id="IPR013785">
    <property type="entry name" value="Aldolase_TIM"/>
</dbReference>
<comment type="similarity">
    <text evidence="3">In the N-terminal section; belongs to the NADH:flavin oxidoreductase/NADH oxidase family.</text>
</comment>
<evidence type="ECO:0000256" key="6">
    <source>
        <dbReference type="ARBA" id="ARBA00022723"/>
    </source>
</evidence>
<evidence type="ECO:0000256" key="7">
    <source>
        <dbReference type="ARBA" id="ARBA00023002"/>
    </source>
</evidence>
<evidence type="ECO:0000259" key="11">
    <source>
        <dbReference type="Pfam" id="PF07992"/>
    </source>
</evidence>
<dbReference type="AlphaFoldDB" id="A0A6J7RY53"/>
<dbReference type="GO" id="GO:0033543">
    <property type="term" value="P:fatty acid beta-oxidation, unsaturated, even number, reductase/isomerase pathway"/>
    <property type="evidence" value="ECO:0007669"/>
    <property type="project" value="TreeGrafter"/>
</dbReference>
<dbReference type="PANTHER" id="PTHR42917">
    <property type="entry name" value="2,4-DIENOYL-COA REDUCTASE"/>
    <property type="match status" value="1"/>
</dbReference>
<dbReference type="GO" id="GO:0008670">
    <property type="term" value="F:2,4-dienoyl-CoA reductase (NADPH) activity"/>
    <property type="evidence" value="ECO:0007669"/>
    <property type="project" value="TreeGrafter"/>
</dbReference>
<evidence type="ECO:0000256" key="5">
    <source>
        <dbReference type="ARBA" id="ARBA00022643"/>
    </source>
</evidence>
<dbReference type="GO" id="GO:0046872">
    <property type="term" value="F:metal ion binding"/>
    <property type="evidence" value="ECO:0007669"/>
    <property type="project" value="UniProtKB-KW"/>
</dbReference>
<organism evidence="12">
    <name type="scientific">freshwater metagenome</name>
    <dbReference type="NCBI Taxonomy" id="449393"/>
    <lineage>
        <taxon>unclassified sequences</taxon>
        <taxon>metagenomes</taxon>
        <taxon>ecological metagenomes</taxon>
    </lineage>
</organism>
<evidence type="ECO:0000256" key="1">
    <source>
        <dbReference type="ARBA" id="ARBA00001917"/>
    </source>
</evidence>
<feature type="domain" description="NADH:flavin oxidoreductase/NADH oxidase N-terminal" evidence="10">
    <location>
        <begin position="3"/>
        <end position="304"/>
    </location>
</feature>
<comment type="cofactor">
    <cofactor evidence="1">
        <name>FMN</name>
        <dbReference type="ChEBI" id="CHEBI:58210"/>
    </cofactor>
</comment>
<dbReference type="Gene3D" id="3.50.50.60">
    <property type="entry name" value="FAD/NAD(P)-binding domain"/>
    <property type="match status" value="1"/>
</dbReference>
<dbReference type="SUPFAM" id="SSF51905">
    <property type="entry name" value="FAD/NAD(P)-binding domain"/>
    <property type="match status" value="1"/>
</dbReference>
<dbReference type="GO" id="GO:0010181">
    <property type="term" value="F:FMN binding"/>
    <property type="evidence" value="ECO:0007669"/>
    <property type="project" value="InterPro"/>
</dbReference>
<keyword evidence="9" id="KW-0411">Iron-sulfur</keyword>
<dbReference type="Gene3D" id="3.40.50.720">
    <property type="entry name" value="NAD(P)-binding Rossmann-like Domain"/>
    <property type="match status" value="1"/>
</dbReference>
<evidence type="ECO:0000256" key="2">
    <source>
        <dbReference type="ARBA" id="ARBA00001966"/>
    </source>
</evidence>
<accession>A0A6J7RY53</accession>
<dbReference type="Gene3D" id="3.20.20.70">
    <property type="entry name" value="Aldolase class I"/>
    <property type="match status" value="1"/>
</dbReference>
<evidence type="ECO:0000256" key="4">
    <source>
        <dbReference type="ARBA" id="ARBA00022630"/>
    </source>
</evidence>